<evidence type="ECO:0000256" key="2">
    <source>
        <dbReference type="SAM" id="MobiDB-lite"/>
    </source>
</evidence>
<evidence type="ECO:0000313" key="4">
    <source>
        <dbReference type="Proteomes" id="UP000500930"/>
    </source>
</evidence>
<dbReference type="Proteomes" id="UP000500930">
    <property type="component" value="Chromosome"/>
</dbReference>
<feature type="compositionally biased region" description="Polar residues" evidence="2">
    <location>
        <begin position="693"/>
        <end position="730"/>
    </location>
</feature>
<feature type="region of interest" description="Disordered" evidence="2">
    <location>
        <begin position="796"/>
        <end position="870"/>
    </location>
</feature>
<feature type="compositionally biased region" description="Low complexity" evidence="2">
    <location>
        <begin position="850"/>
        <end position="867"/>
    </location>
</feature>
<feature type="compositionally biased region" description="Polar residues" evidence="2">
    <location>
        <begin position="819"/>
        <end position="839"/>
    </location>
</feature>
<keyword evidence="4" id="KW-1185">Reference proteome</keyword>
<protein>
    <submittedName>
        <fullName evidence="3">Uncharacterized protein</fullName>
    </submittedName>
</protein>
<reference evidence="3 4" key="1">
    <citation type="journal article" date="2020" name="Pathogens">
        <title>First Whole Genome Sequence of Anaplasma platys, an Obligate Intracellular Rickettsial Pathogen of Dogs.</title>
        <authorList>
            <person name="Llanes A."/>
            <person name="Rajeev S."/>
        </authorList>
    </citation>
    <scope>NUCLEOTIDE SEQUENCE [LARGE SCALE GENOMIC DNA]</scope>
    <source>
        <strain evidence="3 4">S3</strain>
    </source>
</reference>
<dbReference type="RefSeq" id="WP_169193290.1">
    <property type="nucleotide sequence ID" value="NZ_CP046391.1"/>
</dbReference>
<gene>
    <name evidence="3" type="ORF">ANPL_02995</name>
</gene>
<feature type="compositionally biased region" description="Low complexity" evidence="2">
    <location>
        <begin position="1414"/>
        <end position="1424"/>
    </location>
</feature>
<accession>A0A858PYG9</accession>
<feature type="coiled-coil region" evidence="1">
    <location>
        <begin position="1346"/>
        <end position="1380"/>
    </location>
</feature>
<name>A0A858PYG9_9RICK</name>
<feature type="region of interest" description="Disordered" evidence="2">
    <location>
        <begin position="1413"/>
        <end position="1445"/>
    </location>
</feature>
<feature type="region of interest" description="Disordered" evidence="2">
    <location>
        <begin position="667"/>
        <end position="779"/>
    </location>
</feature>
<dbReference type="EMBL" id="CP046391">
    <property type="protein sequence ID" value="QJC27656.1"/>
    <property type="molecule type" value="Genomic_DNA"/>
</dbReference>
<feature type="compositionally biased region" description="Low complexity" evidence="2">
    <location>
        <begin position="738"/>
        <end position="752"/>
    </location>
</feature>
<evidence type="ECO:0000313" key="3">
    <source>
        <dbReference type="EMBL" id="QJC27656.1"/>
    </source>
</evidence>
<feature type="compositionally biased region" description="Polar residues" evidence="2">
    <location>
        <begin position="1427"/>
        <end position="1436"/>
    </location>
</feature>
<organism evidence="3 4">
    <name type="scientific">Anaplasma platys</name>
    <dbReference type="NCBI Taxonomy" id="949"/>
    <lineage>
        <taxon>Bacteria</taxon>
        <taxon>Pseudomonadati</taxon>
        <taxon>Pseudomonadota</taxon>
        <taxon>Alphaproteobacteria</taxon>
        <taxon>Rickettsiales</taxon>
        <taxon>Anaplasmataceae</taxon>
        <taxon>Anaplasma</taxon>
    </lineage>
</organism>
<keyword evidence="1" id="KW-0175">Coiled coil</keyword>
<proteinExistence type="predicted"/>
<feature type="compositionally biased region" description="Polar residues" evidence="2">
    <location>
        <begin position="796"/>
        <end position="805"/>
    </location>
</feature>
<sequence length="1471" mass="157275">MIEDARSEARADGVYLTSPYSYIDKLIFETQDLDAEEIVKSVTFVIRGLVAAVSHHFSNKQKLVSSIKSSGKQALKLLKGMKEGAALSSATLQELERQLLYMVNKISPFIASDSTTPQESHVSLKSFAVYLCRYLKSIQAQIACSGTHPDKEENEKPEDISLLAVTSSKNALSAVANSLLFLAESEDCSDMNVRCALERYAVAIGKFAGIVDNIQSKNAKRVTTDVIVACLDEALAFVDGLAIDSIMMDNPNAGNLELLRRDLLFPAHQLALRQLQGNAYKRTDRLELRTDLARLNLLQSAGAMLAMDELLDSQCPKLKQSSFRTLRENVDCALENFSALEAVFESAFKNLEDVGIEALNSNSEQIETRKEFVNFSRELMSILDISDSEKLPNRFAGLAQKAFVSFWEGASLALIPGSSVEKSVHDTPHGTGSKIQSFFNSTIAPKVDHTLSRQDEEEAQIAVCPDVGGATYLLNIDARQRNRGDIFYKTIKTYFSPSAWNVTLPTQQQNLQQHNLSVVSQEASWDTQLSQKALVTPRSGDASPCSAIVEHFVAPSATEVGTTLKHATVSQQVLNVGAVNITSIHPPAAEITPESLTCSPDQGSLEGASLDAHANVSIDANETNAGCTLIEGQVSAVTQSCSSFTPAQESPFENTGKSGSDTFVAAQTQGSKTSEEKISLQTTADPLKKVSSAGPSTDGSCATSTKYGISDTDTAPVNTEVFSSGTNEGTTCDGDNDSTATLSSSASETSSSRVEQPAAYPNNVSAPAINKGTPAGNGDTATTRCTVAPSCCTPSVANSTGTVENTPVKRETVTGPAVATTSHSPNATDPTKSGSTSNGEPAAVDHGLQSNPSGSSSSDDGKGASQDRGCISVSRGTTEYSTHQSASSGLQTSGSSVAQASNLSSATAQPSTSLIATIDTQSAATSCSNNPKAGGTQDHDIQHEQDAIKSNSNSKKSKRGAWLKGCLGGKSVPAEDHDFYAKTGSETTNSTVLCHIYGKKRILCLGRKVKMSTGETQEDLHRDIKQNDSKIPCYYSSVHRLIYESRRRDSLFIEQKIEDVVPVLNSLSRSEVFDTQNHGIISGALKRLSDLSVLTGSVYTSPLVEEVLLNSVVSLPQCIPNEETGKDNELIRRVLTCIVALSLCIKSINAARTIPTQSSSTQSSEVAHVESCRSALSAVINACLTIAGHGDKTAKGVNIDSAALKRCAVCIAALAGILSDTQSQEHRRAIERALLEQIETAKTMMSEKSNGSIGALNNIVDQELAQYTCDYATRTLSTHGQRAPGHSTYKYPLFQTICHIRGLKEQKGAERKYAKFRKCVSNILEGLLKLDAHVEKFCLKKENGDKKKMSKAAKALTQAVKSLEDLFVKLERKLDKHTMSNSLFAHLARKAIDAWHRLTEQISLLSQSDHSDVAASSGQAQSAGRPANQNVKTQQPGPAGTLSGASTTTGCAVAMVGEQHTKNVHSIVSSL</sequence>
<evidence type="ECO:0000256" key="1">
    <source>
        <dbReference type="SAM" id="Coils"/>
    </source>
</evidence>
<dbReference type="KEGG" id="aplt:ANPL_02995"/>